<dbReference type="Gene3D" id="3.40.50.1820">
    <property type="entry name" value="alpha/beta hydrolase"/>
    <property type="match status" value="1"/>
</dbReference>
<accession>A0A2U1M4N1</accession>
<dbReference type="GO" id="GO:0016787">
    <property type="term" value="F:hydrolase activity"/>
    <property type="evidence" value="ECO:0007669"/>
    <property type="project" value="UniProtKB-KW"/>
</dbReference>
<feature type="region of interest" description="Disordered" evidence="1">
    <location>
        <begin position="137"/>
        <end position="162"/>
    </location>
</feature>
<keyword evidence="3" id="KW-1185">Reference proteome</keyword>
<evidence type="ECO:0000313" key="2">
    <source>
        <dbReference type="EMBL" id="PWA56212.1"/>
    </source>
</evidence>
<organism evidence="2 3">
    <name type="scientific">Artemisia annua</name>
    <name type="common">Sweet wormwood</name>
    <dbReference type="NCBI Taxonomy" id="35608"/>
    <lineage>
        <taxon>Eukaryota</taxon>
        <taxon>Viridiplantae</taxon>
        <taxon>Streptophyta</taxon>
        <taxon>Embryophyta</taxon>
        <taxon>Tracheophyta</taxon>
        <taxon>Spermatophyta</taxon>
        <taxon>Magnoliopsida</taxon>
        <taxon>eudicotyledons</taxon>
        <taxon>Gunneridae</taxon>
        <taxon>Pentapetalae</taxon>
        <taxon>asterids</taxon>
        <taxon>campanulids</taxon>
        <taxon>Asterales</taxon>
        <taxon>Asteraceae</taxon>
        <taxon>Asteroideae</taxon>
        <taxon>Anthemideae</taxon>
        <taxon>Artemisiinae</taxon>
        <taxon>Artemisia</taxon>
    </lineage>
</organism>
<dbReference type="EMBL" id="PKPP01006532">
    <property type="protein sequence ID" value="PWA56212.1"/>
    <property type="molecule type" value="Genomic_DNA"/>
</dbReference>
<comment type="caution">
    <text evidence="2">The sequence shown here is derived from an EMBL/GenBank/DDBJ whole genome shotgun (WGS) entry which is preliminary data.</text>
</comment>
<proteinExistence type="predicted"/>
<reference evidence="2 3" key="1">
    <citation type="journal article" date="2018" name="Mol. Plant">
        <title>The genome of Artemisia annua provides insight into the evolution of Asteraceae family and artemisinin biosynthesis.</title>
        <authorList>
            <person name="Shen Q."/>
            <person name="Zhang L."/>
            <person name="Liao Z."/>
            <person name="Wang S."/>
            <person name="Yan T."/>
            <person name="Shi P."/>
            <person name="Liu M."/>
            <person name="Fu X."/>
            <person name="Pan Q."/>
            <person name="Wang Y."/>
            <person name="Lv Z."/>
            <person name="Lu X."/>
            <person name="Zhang F."/>
            <person name="Jiang W."/>
            <person name="Ma Y."/>
            <person name="Chen M."/>
            <person name="Hao X."/>
            <person name="Li L."/>
            <person name="Tang Y."/>
            <person name="Lv G."/>
            <person name="Zhou Y."/>
            <person name="Sun X."/>
            <person name="Brodelius P.E."/>
            <person name="Rose J.K.C."/>
            <person name="Tang K."/>
        </authorList>
    </citation>
    <scope>NUCLEOTIDE SEQUENCE [LARGE SCALE GENOMIC DNA]</scope>
    <source>
        <strain evidence="3">cv. Huhao1</strain>
        <tissue evidence="2">Leaf</tissue>
    </source>
</reference>
<gene>
    <name evidence="2" type="ORF">CTI12_AA420860</name>
</gene>
<dbReference type="InterPro" id="IPR029058">
    <property type="entry name" value="AB_hydrolase_fold"/>
</dbReference>
<protein>
    <submittedName>
        <fullName evidence="2">Alpha/beta-Hydrolases superfamily protein</fullName>
    </submittedName>
</protein>
<evidence type="ECO:0000313" key="3">
    <source>
        <dbReference type="Proteomes" id="UP000245207"/>
    </source>
</evidence>
<evidence type="ECO:0000256" key="1">
    <source>
        <dbReference type="SAM" id="MobiDB-lite"/>
    </source>
</evidence>
<name>A0A2U1M4N1_ARTAN</name>
<dbReference type="STRING" id="35608.A0A2U1M4N1"/>
<keyword evidence="2" id="KW-0378">Hydrolase</keyword>
<dbReference type="Proteomes" id="UP000245207">
    <property type="component" value="Unassembled WGS sequence"/>
</dbReference>
<dbReference type="AlphaFoldDB" id="A0A2U1M4N1"/>
<dbReference type="OrthoDB" id="9988524at2759"/>
<sequence length="162" mass="18047">MTCDPTGSSGKSEGAFQYGNYHREADDWQSVVEHFLKLTVCLYTWECSALIRLYASKYHDVHSVINVSGHYKTKGGMEERLGKGYLQKVKEDGFIDVRARRGILADKFLKHSYKMLCHTNACSYTCPVGGIPHVPQPGSRGFSAGRGNAGHLPHQQQQPIGF</sequence>